<reference evidence="1 2" key="1">
    <citation type="submission" date="2014-06" db="EMBL/GenBank/DDBJ databases">
        <title>Draft genome sequence of Bacillus gaemokensis JCM 15801 (MCCC 1A00707).</title>
        <authorList>
            <person name="Lai Q."/>
            <person name="Liu Y."/>
            <person name="Shao Z."/>
        </authorList>
    </citation>
    <scope>NUCLEOTIDE SEQUENCE [LARGE SCALE GENOMIC DNA]</scope>
    <source>
        <strain evidence="1 2">JCM 15801</strain>
    </source>
</reference>
<dbReference type="OrthoDB" id="2933495at2"/>
<proteinExistence type="predicted"/>
<evidence type="ECO:0000313" key="2">
    <source>
        <dbReference type="Proteomes" id="UP000027778"/>
    </source>
</evidence>
<comment type="caution">
    <text evidence="1">The sequence shown here is derived from an EMBL/GenBank/DDBJ whole genome shotgun (WGS) entry which is preliminary data.</text>
</comment>
<evidence type="ECO:0008006" key="3">
    <source>
        <dbReference type="Google" id="ProtNLM"/>
    </source>
</evidence>
<dbReference type="EMBL" id="JOTM01000008">
    <property type="protein sequence ID" value="KEK24283.1"/>
    <property type="molecule type" value="Genomic_DNA"/>
</dbReference>
<name>A0A073KPH5_9BACI</name>
<accession>A0A073KPH5</accession>
<protein>
    <recommendedName>
        <fullName evidence="3">Outer surface protein</fullName>
    </recommendedName>
</protein>
<evidence type="ECO:0000313" key="1">
    <source>
        <dbReference type="EMBL" id="KEK24283.1"/>
    </source>
</evidence>
<dbReference type="RefSeq" id="WP_033674655.1">
    <property type="nucleotide sequence ID" value="NZ_JOTM01000008.1"/>
</dbReference>
<sequence length="109" mass="12531">MKITWKKVICVVVLLLMCLPFTLGKESKVKDFPVSVFSSYVAGDDSKGYRYTSFLPDAAIRINGWEKKWSEGERTVYQKGDRTVNVFHPSGEDAFYLYDSQDLELGYEK</sequence>
<dbReference type="Proteomes" id="UP000027778">
    <property type="component" value="Unassembled WGS sequence"/>
</dbReference>
<organism evidence="1 2">
    <name type="scientific">Bacillus gaemokensis</name>
    <dbReference type="NCBI Taxonomy" id="574375"/>
    <lineage>
        <taxon>Bacteria</taxon>
        <taxon>Bacillati</taxon>
        <taxon>Bacillota</taxon>
        <taxon>Bacilli</taxon>
        <taxon>Bacillales</taxon>
        <taxon>Bacillaceae</taxon>
        <taxon>Bacillus</taxon>
        <taxon>Bacillus cereus group</taxon>
    </lineage>
</organism>
<dbReference type="STRING" id="574375.AZF08_19375"/>
<dbReference type="AlphaFoldDB" id="A0A073KPH5"/>
<keyword evidence="2" id="KW-1185">Reference proteome</keyword>
<gene>
    <name evidence="1" type="ORF">BAGA_28350</name>
</gene>